<protein>
    <submittedName>
        <fullName evidence="1">Uncharacterized protein</fullName>
    </submittedName>
</protein>
<accession>A0A078RYZ1</accession>
<proteinExistence type="predicted"/>
<evidence type="ECO:0000313" key="2">
    <source>
        <dbReference type="Proteomes" id="UP000028013"/>
    </source>
</evidence>
<organism evidence="1 2">
    <name type="scientific">Bacteroides uniformis str. 3978 T3 ii</name>
    <dbReference type="NCBI Taxonomy" id="1339349"/>
    <lineage>
        <taxon>Bacteria</taxon>
        <taxon>Pseudomonadati</taxon>
        <taxon>Bacteroidota</taxon>
        <taxon>Bacteroidia</taxon>
        <taxon>Bacteroidales</taxon>
        <taxon>Bacteroidaceae</taxon>
        <taxon>Bacteroides</taxon>
    </lineage>
</organism>
<gene>
    <name evidence="1" type="ORF">M094_1354</name>
</gene>
<evidence type="ECO:0000313" key="1">
    <source>
        <dbReference type="EMBL" id="KDS50429.1"/>
    </source>
</evidence>
<dbReference type="EMBL" id="JNHN01000174">
    <property type="protein sequence ID" value="KDS50429.1"/>
    <property type="molecule type" value="Genomic_DNA"/>
</dbReference>
<name>A0A078RYZ1_BACUN</name>
<dbReference type="Proteomes" id="UP000028013">
    <property type="component" value="Unassembled WGS sequence"/>
</dbReference>
<sequence length="59" mass="6828">MLLKHKFASVLLPHFHPPPVSPYPSAFTLRWKQPEKVEAKFASTCQKRLSFAVTYYPLP</sequence>
<dbReference type="AlphaFoldDB" id="A0A078RYZ1"/>
<comment type="caution">
    <text evidence="1">The sequence shown here is derived from an EMBL/GenBank/DDBJ whole genome shotgun (WGS) entry which is preliminary data.</text>
</comment>
<reference evidence="1 2" key="1">
    <citation type="submission" date="2014-04" db="EMBL/GenBank/DDBJ databases">
        <authorList>
            <person name="Sears C."/>
            <person name="Carroll K."/>
            <person name="Sack B.R."/>
            <person name="Qadri F."/>
            <person name="Myers L.L."/>
            <person name="Chung G.-T."/>
            <person name="Escheverria P."/>
            <person name="Fraser C.M."/>
            <person name="Sadzewicz L."/>
            <person name="Shefchek K.A."/>
            <person name="Tallon L."/>
            <person name="Das S.P."/>
            <person name="Daugherty S."/>
            <person name="Mongodin E.F."/>
        </authorList>
    </citation>
    <scope>NUCLEOTIDE SEQUENCE [LARGE SCALE GENOMIC DNA]</scope>
    <source>
        <strain evidence="1 2">3978 T3 ii</strain>
    </source>
</reference>